<dbReference type="Proteomes" id="UP001060085">
    <property type="component" value="Linkage Group LG08"/>
</dbReference>
<sequence>MPRRSSSLTATARRLVSHSARHCSRWRPLSVAVWYQSRSSAHRRRQPSTIPNLSHLITLTCLRNMSVPKIETDKFDGKSDFDLDLRKENKSQGENIFVRGRVDWREPPSHYFKSKGRSKSREKNKVKCFYCGKEGHMKNKCFKRIKDEKQRKHGKGSNKSHDFDSDRNSMFLEVLCVSLSPSCSKVVDHWVLDSGCSFHMTPNKH</sequence>
<comment type="caution">
    <text evidence="1">The sequence shown here is derived from an EMBL/GenBank/DDBJ whole genome shotgun (WGS) entry which is preliminary data.</text>
</comment>
<dbReference type="EMBL" id="CM044708">
    <property type="protein sequence ID" value="KAI5650721.1"/>
    <property type="molecule type" value="Genomic_DNA"/>
</dbReference>
<accession>A0ACB9ZSK9</accession>
<name>A0ACB9ZSK9_CATRO</name>
<evidence type="ECO:0000313" key="2">
    <source>
        <dbReference type="Proteomes" id="UP001060085"/>
    </source>
</evidence>
<protein>
    <submittedName>
        <fullName evidence="1">Uncharacterized protein</fullName>
    </submittedName>
</protein>
<reference evidence="2" key="1">
    <citation type="journal article" date="2023" name="Nat. Plants">
        <title>Single-cell RNA sequencing provides a high-resolution roadmap for understanding the multicellular compartmentation of specialized metabolism.</title>
        <authorList>
            <person name="Sun S."/>
            <person name="Shen X."/>
            <person name="Li Y."/>
            <person name="Li Y."/>
            <person name="Wang S."/>
            <person name="Li R."/>
            <person name="Zhang H."/>
            <person name="Shen G."/>
            <person name="Guo B."/>
            <person name="Wei J."/>
            <person name="Xu J."/>
            <person name="St-Pierre B."/>
            <person name="Chen S."/>
            <person name="Sun C."/>
        </authorList>
    </citation>
    <scope>NUCLEOTIDE SEQUENCE [LARGE SCALE GENOMIC DNA]</scope>
</reference>
<gene>
    <name evidence="1" type="ORF">M9H77_36726</name>
</gene>
<organism evidence="1 2">
    <name type="scientific">Catharanthus roseus</name>
    <name type="common">Madagascar periwinkle</name>
    <name type="synonym">Vinca rosea</name>
    <dbReference type="NCBI Taxonomy" id="4058"/>
    <lineage>
        <taxon>Eukaryota</taxon>
        <taxon>Viridiplantae</taxon>
        <taxon>Streptophyta</taxon>
        <taxon>Embryophyta</taxon>
        <taxon>Tracheophyta</taxon>
        <taxon>Spermatophyta</taxon>
        <taxon>Magnoliopsida</taxon>
        <taxon>eudicotyledons</taxon>
        <taxon>Gunneridae</taxon>
        <taxon>Pentapetalae</taxon>
        <taxon>asterids</taxon>
        <taxon>lamiids</taxon>
        <taxon>Gentianales</taxon>
        <taxon>Apocynaceae</taxon>
        <taxon>Rauvolfioideae</taxon>
        <taxon>Vinceae</taxon>
        <taxon>Catharanthinae</taxon>
        <taxon>Catharanthus</taxon>
    </lineage>
</organism>
<evidence type="ECO:0000313" key="1">
    <source>
        <dbReference type="EMBL" id="KAI5650721.1"/>
    </source>
</evidence>
<keyword evidence="2" id="KW-1185">Reference proteome</keyword>
<proteinExistence type="predicted"/>